<dbReference type="AlphaFoldDB" id="A0A9N7TTD8"/>
<keyword evidence="3" id="KW-1185">Reference proteome</keyword>
<evidence type="ECO:0000313" key="2">
    <source>
        <dbReference type="EMBL" id="CAB1418821.1"/>
    </source>
</evidence>
<feature type="region of interest" description="Disordered" evidence="1">
    <location>
        <begin position="40"/>
        <end position="156"/>
    </location>
</feature>
<accession>A0A9N7TTD8</accession>
<sequence>MLEDAMSVSSLQINTYLSAPLLQKQLIFIQVSSFPLLSLTINGSGRRRGGGKQKKEKKKKEKKKKRKKDKKKKGNVGVMMEPFPRTAHRAVIKRLPPPSPSAPPVLLLKTLERSPPVPQSQSQSHTHEDDGDDENGTVKVLSGAGGEGEKRVLSVE</sequence>
<comment type="caution">
    <text evidence="2">The sequence shown here is derived from an EMBL/GenBank/DDBJ whole genome shotgun (WGS) entry which is preliminary data.</text>
</comment>
<feature type="compositionally biased region" description="Basic and acidic residues" evidence="1">
    <location>
        <begin position="147"/>
        <end position="156"/>
    </location>
</feature>
<feature type="compositionally biased region" description="Basic residues" evidence="1">
    <location>
        <begin position="45"/>
        <end position="74"/>
    </location>
</feature>
<dbReference type="Proteomes" id="UP001153269">
    <property type="component" value="Unassembled WGS sequence"/>
</dbReference>
<protein>
    <submittedName>
        <fullName evidence="2">Uncharacterized protein</fullName>
    </submittedName>
</protein>
<name>A0A9N7TTD8_PLEPL</name>
<dbReference type="EMBL" id="CADEAL010000342">
    <property type="protein sequence ID" value="CAB1418821.1"/>
    <property type="molecule type" value="Genomic_DNA"/>
</dbReference>
<gene>
    <name evidence="2" type="ORF">PLEPLA_LOCUS6647</name>
</gene>
<organism evidence="2 3">
    <name type="scientific">Pleuronectes platessa</name>
    <name type="common">European plaice</name>
    <dbReference type="NCBI Taxonomy" id="8262"/>
    <lineage>
        <taxon>Eukaryota</taxon>
        <taxon>Metazoa</taxon>
        <taxon>Chordata</taxon>
        <taxon>Craniata</taxon>
        <taxon>Vertebrata</taxon>
        <taxon>Euteleostomi</taxon>
        <taxon>Actinopterygii</taxon>
        <taxon>Neopterygii</taxon>
        <taxon>Teleostei</taxon>
        <taxon>Neoteleostei</taxon>
        <taxon>Acanthomorphata</taxon>
        <taxon>Carangaria</taxon>
        <taxon>Pleuronectiformes</taxon>
        <taxon>Pleuronectoidei</taxon>
        <taxon>Pleuronectidae</taxon>
        <taxon>Pleuronectes</taxon>
    </lineage>
</organism>
<proteinExistence type="predicted"/>
<evidence type="ECO:0000313" key="3">
    <source>
        <dbReference type="Proteomes" id="UP001153269"/>
    </source>
</evidence>
<evidence type="ECO:0000256" key="1">
    <source>
        <dbReference type="SAM" id="MobiDB-lite"/>
    </source>
</evidence>
<reference evidence="2" key="1">
    <citation type="submission" date="2020-03" db="EMBL/GenBank/DDBJ databases">
        <authorList>
            <person name="Weist P."/>
        </authorList>
    </citation>
    <scope>NUCLEOTIDE SEQUENCE</scope>
</reference>